<sequence>MRHELDAREYKLLLNPQRFLEAPPDTVAEIFWDEHLKPLIRRLGLRNGNEPRHAGRFDKRTERIVRYWDTPDCFLTRADLALRERLPAEDEARPGARSKITLKLRMPDLFVVASTDLPGTGGKVDTTFEEDIAPLEVDDPKPTQRGVVVPEKRSIRSRFARSTTLKKVEWTTSSQTLAGLKLLFPTVLDIAAGSDARPATETALISGPKIRELVLEGPSVRFSADIVGEFALTLWYFGSDHVPSTVVEISFKCATVGGDMPGKAARRAFDLFVAMQELDAWVNTEHSSKTSLALPKGCGRPVE</sequence>
<keyword evidence="1" id="KW-0614">Plasmid</keyword>
<dbReference type="Proteomes" id="UP001432360">
    <property type="component" value="Plasmid pSchITTGS70b"/>
</dbReference>
<dbReference type="RefSeq" id="WP_331375404.1">
    <property type="nucleotide sequence ID" value="NZ_CP133150.1"/>
</dbReference>
<dbReference type="EMBL" id="CP133150">
    <property type="protein sequence ID" value="WVT06340.1"/>
    <property type="molecule type" value="Genomic_DNA"/>
</dbReference>
<organism evidence="1 2">
    <name type="scientific">Sinorhizobium chiapasense</name>
    <dbReference type="NCBI Taxonomy" id="501572"/>
    <lineage>
        <taxon>Bacteria</taxon>
        <taxon>Pseudomonadati</taxon>
        <taxon>Pseudomonadota</taxon>
        <taxon>Alphaproteobacteria</taxon>
        <taxon>Hyphomicrobiales</taxon>
        <taxon>Rhizobiaceae</taxon>
        <taxon>Sinorhizobium/Ensifer group</taxon>
        <taxon>Sinorhizobium</taxon>
    </lineage>
</organism>
<accession>A0ABZ2BJD1</accession>
<evidence type="ECO:0008006" key="3">
    <source>
        <dbReference type="Google" id="ProtNLM"/>
    </source>
</evidence>
<evidence type="ECO:0000313" key="1">
    <source>
        <dbReference type="EMBL" id="WVT06340.1"/>
    </source>
</evidence>
<gene>
    <name evidence="1" type="ORF">RB548_21955</name>
</gene>
<name>A0ABZ2BJD1_9HYPH</name>
<protein>
    <recommendedName>
        <fullName evidence="3">TIGR04255 family protein</fullName>
    </recommendedName>
</protein>
<proteinExistence type="predicted"/>
<keyword evidence="2" id="KW-1185">Reference proteome</keyword>
<evidence type="ECO:0000313" key="2">
    <source>
        <dbReference type="Proteomes" id="UP001432360"/>
    </source>
</evidence>
<reference evidence="1" key="1">
    <citation type="submission" date="2023-08" db="EMBL/GenBank/DDBJ databases">
        <title>Complete genome sequence of Sinorhizobium chiapanecum ITTG S70 isolated from Acaciella angustissima nodules in Chiapas-Mexico.</title>
        <authorList>
            <person name="Rincon-Rosales R."/>
            <person name="Rogel M.A."/>
            <person name="Rincon-Medina C.I."/>
            <person name="Guerrero G."/>
            <person name="Manzano-Gomez L.A."/>
            <person name="Lopez-Lopez A."/>
            <person name="Rincon Molina F.A."/>
            <person name="Martinez-Romero E."/>
        </authorList>
    </citation>
    <scope>NUCLEOTIDE SEQUENCE</scope>
    <source>
        <strain evidence="1">ITTG S70</strain>
        <plasmid evidence="1">pSchITTGS70b</plasmid>
    </source>
</reference>
<geneLocation type="plasmid" evidence="1 2">
    <name>pSchITTGS70b</name>
</geneLocation>